<feature type="region of interest" description="Disordered" evidence="1">
    <location>
        <begin position="1"/>
        <end position="40"/>
    </location>
</feature>
<dbReference type="Proteomes" id="UP000061512">
    <property type="component" value="Unassembled WGS sequence"/>
</dbReference>
<evidence type="ECO:0000313" key="2">
    <source>
        <dbReference type="EMBL" id="KWF61134.1"/>
    </source>
</evidence>
<evidence type="ECO:0000313" key="3">
    <source>
        <dbReference type="Proteomes" id="UP000061512"/>
    </source>
</evidence>
<sequence length="61" mass="6673">MHDKAARSASSTDAGRLERGGRRARAGMRAPPAQRADVDVTHQAANRLFSVRAVQGRRMRS</sequence>
<dbReference type="EMBL" id="LPJX01000053">
    <property type="protein sequence ID" value="KWF61134.1"/>
    <property type="molecule type" value="Genomic_DNA"/>
</dbReference>
<accession>A0A132EW27</accession>
<reference evidence="2 3" key="1">
    <citation type="submission" date="2015-11" db="EMBL/GenBank/DDBJ databases">
        <title>Expanding the genomic diversity of Burkholderia species for the development of highly accurate diagnostics.</title>
        <authorList>
            <person name="Sahl J."/>
            <person name="Keim P."/>
            <person name="Wagner D."/>
        </authorList>
    </citation>
    <scope>NUCLEOTIDE SEQUENCE [LARGE SCALE GENOMIC DNA]</scope>
    <source>
        <strain evidence="2 3">MSMB574WGS</strain>
    </source>
</reference>
<organism evidence="2 3">
    <name type="scientific">Burkholderia pseudomultivorans</name>
    <dbReference type="NCBI Taxonomy" id="1207504"/>
    <lineage>
        <taxon>Bacteria</taxon>
        <taxon>Pseudomonadati</taxon>
        <taxon>Pseudomonadota</taxon>
        <taxon>Betaproteobacteria</taxon>
        <taxon>Burkholderiales</taxon>
        <taxon>Burkholderiaceae</taxon>
        <taxon>Burkholderia</taxon>
        <taxon>Burkholderia cepacia complex</taxon>
    </lineage>
</organism>
<protein>
    <submittedName>
        <fullName evidence="2">Uncharacterized protein</fullName>
    </submittedName>
</protein>
<proteinExistence type="predicted"/>
<name>A0A132EW27_9BURK</name>
<dbReference type="AlphaFoldDB" id="A0A132EW27"/>
<evidence type="ECO:0000256" key="1">
    <source>
        <dbReference type="SAM" id="MobiDB-lite"/>
    </source>
</evidence>
<comment type="caution">
    <text evidence="2">The sequence shown here is derived from an EMBL/GenBank/DDBJ whole genome shotgun (WGS) entry which is preliminary data.</text>
</comment>
<gene>
    <name evidence="2" type="ORF">WT57_25755</name>
</gene>